<dbReference type="Proteomes" id="UP001597343">
    <property type="component" value="Unassembled WGS sequence"/>
</dbReference>
<dbReference type="SMART" id="SM00422">
    <property type="entry name" value="HTH_MERR"/>
    <property type="match status" value="1"/>
</dbReference>
<evidence type="ECO:0000313" key="7">
    <source>
        <dbReference type="Proteomes" id="UP001597343"/>
    </source>
</evidence>
<dbReference type="InterPro" id="IPR047057">
    <property type="entry name" value="MerR_fam"/>
</dbReference>
<feature type="domain" description="HTH merR-type" evidence="5">
    <location>
        <begin position="4"/>
        <end position="73"/>
    </location>
</feature>
<dbReference type="EMBL" id="JBHUIO010000008">
    <property type="protein sequence ID" value="MFD2171018.1"/>
    <property type="molecule type" value="Genomic_DNA"/>
</dbReference>
<dbReference type="InterPro" id="IPR009061">
    <property type="entry name" value="DNA-bd_dom_put_sf"/>
</dbReference>
<organism evidence="6 7">
    <name type="scientific">Tumebacillus lipolyticus</name>
    <dbReference type="NCBI Taxonomy" id="1280370"/>
    <lineage>
        <taxon>Bacteria</taxon>
        <taxon>Bacillati</taxon>
        <taxon>Bacillota</taxon>
        <taxon>Bacilli</taxon>
        <taxon>Bacillales</taxon>
        <taxon>Alicyclobacillaceae</taxon>
        <taxon>Tumebacillus</taxon>
    </lineage>
</organism>
<sequence>MNTYYSIGEVSKITGATVKTIRYYDEINLLPASHTSPNGYRYYSHEDIWQLELILFLRYLGFKVKDIKGMLHHELPVSTSIQWQIEAVQQQLEHLQRVQDILIQANQQGDPHTQLHYLHDLAEVLNKGQKQREHFIASKMQNAIVEQQLPEDWRELFLVTYIGFVPKEEDLSATQLAAWTNIQTLLNDPSFTQEIREKLGPFWQAVQDQNLEASPWGSKYNQITDNILALIEAGKKETDPEMQEAVLAYVSLFQNSGSSSLLDNLMTFLQTAEKMTSARLEKWWELVLTLNPSLNPYAQLQSMIKPTAEWLIDHPDALKRRGVSS</sequence>
<gene>
    <name evidence="6" type="ORF">ACFSOY_13580</name>
</gene>
<dbReference type="InterPro" id="IPR000551">
    <property type="entry name" value="MerR-type_HTH_dom"/>
</dbReference>
<evidence type="ECO:0000256" key="3">
    <source>
        <dbReference type="ARBA" id="ARBA00023125"/>
    </source>
</evidence>
<comment type="caution">
    <text evidence="6">The sequence shown here is derived from an EMBL/GenBank/DDBJ whole genome shotgun (WGS) entry which is preliminary data.</text>
</comment>
<dbReference type="RefSeq" id="WP_386047480.1">
    <property type="nucleotide sequence ID" value="NZ_JBHUIO010000008.1"/>
</dbReference>
<evidence type="ECO:0000256" key="2">
    <source>
        <dbReference type="ARBA" id="ARBA00023015"/>
    </source>
</evidence>
<dbReference type="PANTHER" id="PTHR30204:SF69">
    <property type="entry name" value="MERR-FAMILY TRANSCRIPTIONAL REGULATOR"/>
    <property type="match status" value="1"/>
</dbReference>
<keyword evidence="1" id="KW-0678">Repressor</keyword>
<reference evidence="7" key="1">
    <citation type="journal article" date="2019" name="Int. J. Syst. Evol. Microbiol.">
        <title>The Global Catalogue of Microorganisms (GCM) 10K type strain sequencing project: providing services to taxonomists for standard genome sequencing and annotation.</title>
        <authorList>
            <consortium name="The Broad Institute Genomics Platform"/>
            <consortium name="The Broad Institute Genome Sequencing Center for Infectious Disease"/>
            <person name="Wu L."/>
            <person name="Ma J."/>
        </authorList>
    </citation>
    <scope>NUCLEOTIDE SEQUENCE [LARGE SCALE GENOMIC DNA]</scope>
    <source>
        <strain evidence="7">CGMCC 1.13574</strain>
    </source>
</reference>
<keyword evidence="7" id="KW-1185">Reference proteome</keyword>
<dbReference type="SUPFAM" id="SSF46955">
    <property type="entry name" value="Putative DNA-binding domain"/>
    <property type="match status" value="1"/>
</dbReference>
<evidence type="ECO:0000256" key="4">
    <source>
        <dbReference type="ARBA" id="ARBA00023163"/>
    </source>
</evidence>
<keyword evidence="3" id="KW-0238">DNA-binding</keyword>
<evidence type="ECO:0000259" key="5">
    <source>
        <dbReference type="PROSITE" id="PS50937"/>
    </source>
</evidence>
<dbReference type="PANTHER" id="PTHR30204">
    <property type="entry name" value="REDOX-CYCLING DRUG-SENSING TRANSCRIPTIONAL ACTIVATOR SOXR"/>
    <property type="match status" value="1"/>
</dbReference>
<dbReference type="CDD" id="cd01106">
    <property type="entry name" value="HTH_TipAL-Mta"/>
    <property type="match status" value="1"/>
</dbReference>
<dbReference type="Gene3D" id="1.10.1660.10">
    <property type="match status" value="1"/>
</dbReference>
<evidence type="ECO:0000256" key="1">
    <source>
        <dbReference type="ARBA" id="ARBA00022491"/>
    </source>
</evidence>
<dbReference type="Pfam" id="PF13411">
    <property type="entry name" value="MerR_1"/>
    <property type="match status" value="1"/>
</dbReference>
<protein>
    <submittedName>
        <fullName evidence="6">MerR family transcriptional regulator</fullName>
    </submittedName>
</protein>
<keyword evidence="4" id="KW-0804">Transcription</keyword>
<proteinExistence type="predicted"/>
<name>A0ABW4ZZ17_9BACL</name>
<evidence type="ECO:0000313" key="6">
    <source>
        <dbReference type="EMBL" id="MFD2171018.1"/>
    </source>
</evidence>
<keyword evidence="2" id="KW-0805">Transcription regulation</keyword>
<dbReference type="PROSITE" id="PS50937">
    <property type="entry name" value="HTH_MERR_2"/>
    <property type="match status" value="1"/>
</dbReference>
<accession>A0ABW4ZZ17</accession>